<dbReference type="InterPro" id="IPR027417">
    <property type="entry name" value="P-loop_NTPase"/>
</dbReference>
<accession>A0A9P9J6A5</accession>
<dbReference type="Gene3D" id="3.40.50.300">
    <property type="entry name" value="P-loop containing nucleotide triphosphate hydrolases"/>
    <property type="match status" value="1"/>
</dbReference>
<protein>
    <submittedName>
        <fullName evidence="1">Uncharacterized protein</fullName>
    </submittedName>
</protein>
<dbReference type="EMBL" id="JAGMUV010000009">
    <property type="protein sequence ID" value="KAH7143417.1"/>
    <property type="molecule type" value="Genomic_DNA"/>
</dbReference>
<dbReference type="Proteomes" id="UP000738349">
    <property type="component" value="Unassembled WGS sequence"/>
</dbReference>
<dbReference type="SUPFAM" id="SSF52540">
    <property type="entry name" value="P-loop containing nucleoside triphosphate hydrolases"/>
    <property type="match status" value="1"/>
</dbReference>
<dbReference type="AlphaFoldDB" id="A0A9P9J6A5"/>
<organism evidence="1 2">
    <name type="scientific">Dactylonectria macrodidyma</name>
    <dbReference type="NCBI Taxonomy" id="307937"/>
    <lineage>
        <taxon>Eukaryota</taxon>
        <taxon>Fungi</taxon>
        <taxon>Dikarya</taxon>
        <taxon>Ascomycota</taxon>
        <taxon>Pezizomycotina</taxon>
        <taxon>Sordariomycetes</taxon>
        <taxon>Hypocreomycetidae</taxon>
        <taxon>Hypocreales</taxon>
        <taxon>Nectriaceae</taxon>
        <taxon>Dactylonectria</taxon>
    </lineage>
</organism>
<gene>
    <name evidence="1" type="ORF">EDB81DRAFT_795648</name>
</gene>
<reference evidence="1" key="1">
    <citation type="journal article" date="2021" name="Nat. Commun.">
        <title>Genetic determinants of endophytism in the Arabidopsis root mycobiome.</title>
        <authorList>
            <person name="Mesny F."/>
            <person name="Miyauchi S."/>
            <person name="Thiergart T."/>
            <person name="Pickel B."/>
            <person name="Atanasova L."/>
            <person name="Karlsson M."/>
            <person name="Huettel B."/>
            <person name="Barry K.W."/>
            <person name="Haridas S."/>
            <person name="Chen C."/>
            <person name="Bauer D."/>
            <person name="Andreopoulos W."/>
            <person name="Pangilinan J."/>
            <person name="LaButti K."/>
            <person name="Riley R."/>
            <person name="Lipzen A."/>
            <person name="Clum A."/>
            <person name="Drula E."/>
            <person name="Henrissat B."/>
            <person name="Kohler A."/>
            <person name="Grigoriev I.V."/>
            <person name="Martin F.M."/>
            <person name="Hacquard S."/>
        </authorList>
    </citation>
    <scope>NUCLEOTIDE SEQUENCE</scope>
    <source>
        <strain evidence="1">MPI-CAGE-AT-0147</strain>
    </source>
</reference>
<keyword evidence="2" id="KW-1185">Reference proteome</keyword>
<sequence length="157" mass="18145">MSNAIITQKHKAVIQEYLSQNQDATIQVPILGHRWSSSRSVLYRLVWKTDYWNDPTYNPEERMRVLIEGRWVTLIIWVNDADDTTYLARSLRRPNIFLLVYDVTDRYTFEYIKKVHAELSHFGISDFAAMTTVKLSALHHKVPQPLSSSQASSSASS</sequence>
<evidence type="ECO:0000313" key="2">
    <source>
        <dbReference type="Proteomes" id="UP000738349"/>
    </source>
</evidence>
<evidence type="ECO:0000313" key="1">
    <source>
        <dbReference type="EMBL" id="KAH7143417.1"/>
    </source>
</evidence>
<proteinExistence type="predicted"/>
<name>A0A9P9J6A5_9HYPO</name>
<comment type="caution">
    <text evidence="1">The sequence shown here is derived from an EMBL/GenBank/DDBJ whole genome shotgun (WGS) entry which is preliminary data.</text>
</comment>
<dbReference type="OrthoDB" id="265044at2759"/>